<dbReference type="InterPro" id="IPR013154">
    <property type="entry name" value="ADH-like_N"/>
</dbReference>
<sequence>MKAAVFTGSEELGNLTKVVDIARPQISAGQILVKSVAFAANPVDWKIHVRGLGGGENYITGSDVSGVVEEVGSEVSGFEKGDFISSMLRGSSVKDRGAFSEYVVTYPETSIKYNKESFDQEPLPAGKTPSNNINSFESAASVTLGLGTAITALHHVLQIRPDKDQGKSILIWGGATATGIIAIQIAKRVYGMKVITTASSKHHAFLKSLGADLAFDYHDKNIINNLSQIDIPFAFDTVCTKQTWQSVYDSTAKSLEPVITNILFLKDSDLQLDNSRTVRIISSSVYLLMNGIEQGNVPHIGYTASPEMVKDFKEFWNNILPGFLPHLKHADLKVLGPGLESVNEALDLLRENKVSGEKLVFRFK</sequence>
<dbReference type="OrthoDB" id="9992527at2759"/>
<proteinExistence type="predicted"/>
<dbReference type="InterPro" id="IPR013149">
    <property type="entry name" value="ADH-like_C"/>
</dbReference>
<dbReference type="InterPro" id="IPR047122">
    <property type="entry name" value="Trans-enoyl_RdTase-like"/>
</dbReference>
<dbReference type="Pfam" id="PF08240">
    <property type="entry name" value="ADH_N"/>
    <property type="match status" value="1"/>
</dbReference>
<dbReference type="SUPFAM" id="SSF51735">
    <property type="entry name" value="NAD(P)-binding Rossmann-fold domains"/>
    <property type="match status" value="1"/>
</dbReference>
<dbReference type="SMART" id="SM00829">
    <property type="entry name" value="PKS_ER"/>
    <property type="match status" value="1"/>
</dbReference>
<gene>
    <name evidence="2" type="ORF">HYPBUDRAFT_145701</name>
</gene>
<dbReference type="InterPro" id="IPR011032">
    <property type="entry name" value="GroES-like_sf"/>
</dbReference>
<name>A0A1E4RPW4_9ASCO</name>
<dbReference type="PANTHER" id="PTHR45348:SF2">
    <property type="entry name" value="ZINC-TYPE ALCOHOL DEHYDROGENASE-LIKE PROTEIN C2E1P3.01"/>
    <property type="match status" value="1"/>
</dbReference>
<protein>
    <recommendedName>
        <fullName evidence="1">Enoyl reductase (ER) domain-containing protein</fullName>
    </recommendedName>
</protein>
<dbReference type="EMBL" id="KV454538">
    <property type="protein sequence ID" value="ODV69266.1"/>
    <property type="molecule type" value="Genomic_DNA"/>
</dbReference>
<dbReference type="Gene3D" id="3.90.180.10">
    <property type="entry name" value="Medium-chain alcohol dehydrogenases, catalytic domain"/>
    <property type="match status" value="1"/>
</dbReference>
<evidence type="ECO:0000313" key="2">
    <source>
        <dbReference type="EMBL" id="ODV69266.1"/>
    </source>
</evidence>
<dbReference type="CDD" id="cd08249">
    <property type="entry name" value="enoyl_reductase_like"/>
    <property type="match status" value="1"/>
</dbReference>
<organism evidence="2 3">
    <name type="scientific">Hyphopichia burtonii NRRL Y-1933</name>
    <dbReference type="NCBI Taxonomy" id="984485"/>
    <lineage>
        <taxon>Eukaryota</taxon>
        <taxon>Fungi</taxon>
        <taxon>Dikarya</taxon>
        <taxon>Ascomycota</taxon>
        <taxon>Saccharomycotina</taxon>
        <taxon>Pichiomycetes</taxon>
        <taxon>Debaryomycetaceae</taxon>
        <taxon>Hyphopichia</taxon>
    </lineage>
</organism>
<evidence type="ECO:0000313" key="3">
    <source>
        <dbReference type="Proteomes" id="UP000095085"/>
    </source>
</evidence>
<dbReference type="STRING" id="984485.A0A1E4RPW4"/>
<dbReference type="RefSeq" id="XP_020078333.1">
    <property type="nucleotide sequence ID" value="XM_020219917.1"/>
</dbReference>
<dbReference type="AlphaFoldDB" id="A0A1E4RPW4"/>
<dbReference type="InterPro" id="IPR036291">
    <property type="entry name" value="NAD(P)-bd_dom_sf"/>
</dbReference>
<evidence type="ECO:0000259" key="1">
    <source>
        <dbReference type="SMART" id="SM00829"/>
    </source>
</evidence>
<feature type="domain" description="Enoyl reductase (ER)" evidence="1">
    <location>
        <begin position="8"/>
        <end position="361"/>
    </location>
</feature>
<reference evidence="3" key="1">
    <citation type="submission" date="2016-05" db="EMBL/GenBank/DDBJ databases">
        <title>Comparative genomics of biotechnologically important yeasts.</title>
        <authorList>
            <consortium name="DOE Joint Genome Institute"/>
            <person name="Riley R."/>
            <person name="Haridas S."/>
            <person name="Wolfe K.H."/>
            <person name="Lopes M.R."/>
            <person name="Hittinger C.T."/>
            <person name="Goker M."/>
            <person name="Salamov A."/>
            <person name="Wisecaver J."/>
            <person name="Long T.M."/>
            <person name="Aerts A.L."/>
            <person name="Barry K."/>
            <person name="Choi C."/>
            <person name="Clum A."/>
            <person name="Coughlan A.Y."/>
            <person name="Deshpande S."/>
            <person name="Douglass A.P."/>
            <person name="Hanson S.J."/>
            <person name="Klenk H.-P."/>
            <person name="Labutti K."/>
            <person name="Lapidus A."/>
            <person name="Lindquist E."/>
            <person name="Lipzen A."/>
            <person name="Meier-Kolthoff J.P."/>
            <person name="Ohm R.A."/>
            <person name="Otillar R.P."/>
            <person name="Pangilinan J."/>
            <person name="Peng Y."/>
            <person name="Rokas A."/>
            <person name="Rosa C.A."/>
            <person name="Scheuner C."/>
            <person name="Sibirny A.A."/>
            <person name="Slot J.C."/>
            <person name="Stielow J.B."/>
            <person name="Sun H."/>
            <person name="Kurtzman C.P."/>
            <person name="Blackwell M."/>
            <person name="Grigoriev I.V."/>
            <person name="Jeffries T.W."/>
        </authorList>
    </citation>
    <scope>NUCLEOTIDE SEQUENCE [LARGE SCALE GENOMIC DNA]</scope>
    <source>
        <strain evidence="3">NRRL Y-1933</strain>
    </source>
</reference>
<dbReference type="SUPFAM" id="SSF50129">
    <property type="entry name" value="GroES-like"/>
    <property type="match status" value="1"/>
</dbReference>
<dbReference type="Pfam" id="PF00107">
    <property type="entry name" value="ADH_zinc_N"/>
    <property type="match status" value="1"/>
</dbReference>
<dbReference type="Gene3D" id="3.40.50.720">
    <property type="entry name" value="NAD(P)-binding Rossmann-like Domain"/>
    <property type="match status" value="1"/>
</dbReference>
<dbReference type="GO" id="GO:0016651">
    <property type="term" value="F:oxidoreductase activity, acting on NAD(P)H"/>
    <property type="evidence" value="ECO:0007669"/>
    <property type="project" value="InterPro"/>
</dbReference>
<dbReference type="GeneID" id="30994467"/>
<dbReference type="InterPro" id="IPR020843">
    <property type="entry name" value="ER"/>
</dbReference>
<keyword evidence="3" id="KW-1185">Reference proteome</keyword>
<accession>A0A1E4RPW4</accession>
<dbReference type="PANTHER" id="PTHR45348">
    <property type="entry name" value="HYPOTHETICAL OXIDOREDUCTASE (EUROFUNG)"/>
    <property type="match status" value="1"/>
</dbReference>
<dbReference type="Proteomes" id="UP000095085">
    <property type="component" value="Unassembled WGS sequence"/>
</dbReference>